<evidence type="ECO:0000313" key="5">
    <source>
        <dbReference type="Proteomes" id="UP001595912"/>
    </source>
</evidence>
<accession>A0ABV9VRM0</accession>
<evidence type="ECO:0000259" key="3">
    <source>
        <dbReference type="PROSITE" id="PS50893"/>
    </source>
</evidence>
<dbReference type="Pfam" id="PF00005">
    <property type="entry name" value="ABC_tran"/>
    <property type="match status" value="1"/>
</dbReference>
<keyword evidence="1" id="KW-0547">Nucleotide-binding</keyword>
<keyword evidence="5" id="KW-1185">Reference proteome</keyword>
<comment type="caution">
    <text evidence="4">The sequence shown here is derived from an EMBL/GenBank/DDBJ whole genome shotgun (WGS) entry which is preliminary data.</text>
</comment>
<organism evidence="4 5">
    <name type="scientific">Dactylosporangium cerinum</name>
    <dbReference type="NCBI Taxonomy" id="1434730"/>
    <lineage>
        <taxon>Bacteria</taxon>
        <taxon>Bacillati</taxon>
        <taxon>Actinomycetota</taxon>
        <taxon>Actinomycetes</taxon>
        <taxon>Micromonosporales</taxon>
        <taxon>Micromonosporaceae</taxon>
        <taxon>Dactylosporangium</taxon>
    </lineage>
</organism>
<name>A0ABV9VRM0_9ACTN</name>
<dbReference type="EMBL" id="JBHSIU010000011">
    <property type="protein sequence ID" value="MFC4998270.1"/>
    <property type="molecule type" value="Genomic_DNA"/>
</dbReference>
<dbReference type="PROSITE" id="PS00211">
    <property type="entry name" value="ABC_TRANSPORTER_1"/>
    <property type="match status" value="1"/>
</dbReference>
<sequence length="223" mass="23404">MTTPVVATHSVTRRYPGAGRVTALDGVSVQIHAGELTVVAGPSGSGKTTLISVLAGHEPPDAGTVTTRLGSRWHETSFVPQSLALLPELSIRENVELPALLSTHTGYPTDELLRTLDLAHLADRLPAQVSGGEQQRASLARALRLSPALLLADEPTGHQDPARVQLLLDVLRSHAHTGHAVVVASHDEQVIAGADRVLTLHDGQLAADTRPAAGTPGGLPRPW</sequence>
<dbReference type="GO" id="GO:0005524">
    <property type="term" value="F:ATP binding"/>
    <property type="evidence" value="ECO:0007669"/>
    <property type="project" value="UniProtKB-KW"/>
</dbReference>
<dbReference type="RefSeq" id="WP_380114525.1">
    <property type="nucleotide sequence ID" value="NZ_JBHSIU010000011.1"/>
</dbReference>
<dbReference type="InterPro" id="IPR017871">
    <property type="entry name" value="ABC_transporter-like_CS"/>
</dbReference>
<dbReference type="SMART" id="SM00382">
    <property type="entry name" value="AAA"/>
    <property type="match status" value="1"/>
</dbReference>
<dbReference type="PROSITE" id="PS50893">
    <property type="entry name" value="ABC_TRANSPORTER_2"/>
    <property type="match status" value="1"/>
</dbReference>
<dbReference type="Gene3D" id="3.40.50.300">
    <property type="entry name" value="P-loop containing nucleotide triphosphate hydrolases"/>
    <property type="match status" value="1"/>
</dbReference>
<protein>
    <submittedName>
        <fullName evidence="4">ABC transporter ATP-binding protein</fullName>
    </submittedName>
</protein>
<feature type="domain" description="ABC transporter" evidence="3">
    <location>
        <begin position="6"/>
        <end position="222"/>
    </location>
</feature>
<evidence type="ECO:0000256" key="2">
    <source>
        <dbReference type="ARBA" id="ARBA00022840"/>
    </source>
</evidence>
<evidence type="ECO:0000313" key="4">
    <source>
        <dbReference type="EMBL" id="MFC4998270.1"/>
    </source>
</evidence>
<dbReference type="SUPFAM" id="SSF52540">
    <property type="entry name" value="P-loop containing nucleoside triphosphate hydrolases"/>
    <property type="match status" value="1"/>
</dbReference>
<keyword evidence="2 4" id="KW-0067">ATP-binding</keyword>
<evidence type="ECO:0000256" key="1">
    <source>
        <dbReference type="ARBA" id="ARBA00022741"/>
    </source>
</evidence>
<reference evidence="5" key="1">
    <citation type="journal article" date="2019" name="Int. J. Syst. Evol. Microbiol.">
        <title>The Global Catalogue of Microorganisms (GCM) 10K type strain sequencing project: providing services to taxonomists for standard genome sequencing and annotation.</title>
        <authorList>
            <consortium name="The Broad Institute Genomics Platform"/>
            <consortium name="The Broad Institute Genome Sequencing Center for Infectious Disease"/>
            <person name="Wu L."/>
            <person name="Ma J."/>
        </authorList>
    </citation>
    <scope>NUCLEOTIDE SEQUENCE [LARGE SCALE GENOMIC DNA]</scope>
    <source>
        <strain evidence="5">CGMCC 4.7152</strain>
    </source>
</reference>
<dbReference type="PANTHER" id="PTHR24220">
    <property type="entry name" value="IMPORT ATP-BINDING PROTEIN"/>
    <property type="match status" value="1"/>
</dbReference>
<proteinExistence type="predicted"/>
<gene>
    <name evidence="4" type="ORF">ACFPIJ_10540</name>
</gene>
<dbReference type="InterPro" id="IPR003439">
    <property type="entry name" value="ABC_transporter-like_ATP-bd"/>
</dbReference>
<dbReference type="InterPro" id="IPR015854">
    <property type="entry name" value="ABC_transpr_LolD-like"/>
</dbReference>
<dbReference type="InterPro" id="IPR027417">
    <property type="entry name" value="P-loop_NTPase"/>
</dbReference>
<dbReference type="Proteomes" id="UP001595912">
    <property type="component" value="Unassembled WGS sequence"/>
</dbReference>
<dbReference type="InterPro" id="IPR003593">
    <property type="entry name" value="AAA+_ATPase"/>
</dbReference>